<dbReference type="InterPro" id="IPR002049">
    <property type="entry name" value="LE_dom"/>
</dbReference>
<protein>
    <submittedName>
        <fullName evidence="19">Platelet endothelial aggregation receptor 1</fullName>
    </submittedName>
</protein>
<proteinExistence type="inferred from homology"/>
<evidence type="ECO:0000256" key="8">
    <source>
        <dbReference type="ARBA" id="ARBA00023136"/>
    </source>
</evidence>
<evidence type="ECO:0000256" key="14">
    <source>
        <dbReference type="SAM" id="Phobius"/>
    </source>
</evidence>
<dbReference type="Proteomes" id="UP000694871">
    <property type="component" value="Unplaced"/>
</dbReference>
<keyword evidence="18" id="KW-1185">Reference proteome</keyword>
<evidence type="ECO:0000259" key="16">
    <source>
        <dbReference type="PROSITE" id="PS50026"/>
    </source>
</evidence>
<keyword evidence="4 14" id="KW-0812">Transmembrane</keyword>
<evidence type="ECO:0000256" key="15">
    <source>
        <dbReference type="SAM" id="SignalP"/>
    </source>
</evidence>
<evidence type="ECO:0000256" key="5">
    <source>
        <dbReference type="ARBA" id="ARBA00022729"/>
    </source>
</evidence>
<keyword evidence="8 14" id="KW-0472">Membrane</keyword>
<evidence type="ECO:0000256" key="7">
    <source>
        <dbReference type="ARBA" id="ARBA00022989"/>
    </source>
</evidence>
<feature type="disulfide bond" evidence="12">
    <location>
        <begin position="250"/>
        <end position="259"/>
    </location>
</feature>
<evidence type="ECO:0000256" key="9">
    <source>
        <dbReference type="ARBA" id="ARBA00023157"/>
    </source>
</evidence>
<keyword evidence="9 12" id="KW-1015">Disulfide bond</keyword>
<dbReference type="CDD" id="cd00055">
    <property type="entry name" value="EGF_Lam"/>
    <property type="match status" value="2"/>
</dbReference>
<evidence type="ECO:0000313" key="18">
    <source>
        <dbReference type="Proteomes" id="UP000694871"/>
    </source>
</evidence>
<keyword evidence="3 12" id="KW-0245">EGF-like domain</keyword>
<dbReference type="InterPro" id="IPR013032">
    <property type="entry name" value="EGF-like_CS"/>
</dbReference>
<dbReference type="PROSITE" id="PS51041">
    <property type="entry name" value="EMI"/>
    <property type="match status" value="1"/>
</dbReference>
<feature type="disulfide bond" evidence="12">
    <location>
        <begin position="597"/>
        <end position="606"/>
    </location>
</feature>
<feature type="disulfide bond" evidence="12">
    <location>
        <begin position="336"/>
        <end position="345"/>
    </location>
</feature>
<dbReference type="PANTHER" id="PTHR24052:SF12">
    <property type="entry name" value="PLATELET ENDOTHELIAL AGGREGATION RECEPTOR 1"/>
    <property type="match status" value="1"/>
</dbReference>
<feature type="domain" description="EGF-like" evidence="16">
    <location>
        <begin position="660"/>
        <end position="695"/>
    </location>
</feature>
<evidence type="ECO:0000256" key="3">
    <source>
        <dbReference type="ARBA" id="ARBA00022536"/>
    </source>
</evidence>
<feature type="region of interest" description="Disordered" evidence="13">
    <location>
        <begin position="941"/>
        <end position="1002"/>
    </location>
</feature>
<dbReference type="RefSeq" id="XP_015271977.1">
    <property type="nucleotide sequence ID" value="XM_015416491.1"/>
</dbReference>
<feature type="disulfide bond" evidence="12">
    <location>
        <begin position="293"/>
        <end position="302"/>
    </location>
</feature>
<feature type="domain" description="EGF-like" evidence="16">
    <location>
        <begin position="311"/>
        <end position="346"/>
    </location>
</feature>
<comment type="subcellular location">
    <subcellularLocation>
        <location evidence="1">Cell membrane</location>
        <topology evidence="1">Single-pass membrane protein</topology>
    </subcellularLocation>
</comment>
<feature type="domain" description="EGF-like" evidence="16">
    <location>
        <begin position="224"/>
        <end position="260"/>
    </location>
</feature>
<keyword evidence="5 15" id="KW-0732">Signal</keyword>
<dbReference type="SMART" id="SM00181">
    <property type="entry name" value="EGF"/>
    <property type="match status" value="13"/>
</dbReference>
<dbReference type="PROSITE" id="PS01186">
    <property type="entry name" value="EGF_2"/>
    <property type="match status" value="3"/>
</dbReference>
<keyword evidence="19" id="KW-0675">Receptor</keyword>
<dbReference type="InterPro" id="IPR011489">
    <property type="entry name" value="EMI_domain"/>
</dbReference>
<dbReference type="PRINTS" id="PR00011">
    <property type="entry name" value="EGFLAMININ"/>
</dbReference>
<dbReference type="InterPro" id="IPR057138">
    <property type="entry name" value="EGF_PEAR1L-like"/>
</dbReference>
<feature type="domain" description="EGF-like" evidence="16">
    <location>
        <begin position="273"/>
        <end position="303"/>
    </location>
</feature>
<feature type="chain" id="PRO_5047237040" evidence="15">
    <location>
        <begin position="20"/>
        <end position="1002"/>
    </location>
</feature>
<feature type="transmembrane region" description="Helical" evidence="14">
    <location>
        <begin position="719"/>
        <end position="742"/>
    </location>
</feature>
<dbReference type="PROSITE" id="PS00022">
    <property type="entry name" value="EGF_1"/>
    <property type="match status" value="10"/>
</dbReference>
<dbReference type="Pfam" id="PF00053">
    <property type="entry name" value="EGF_laminin"/>
    <property type="match status" value="5"/>
</dbReference>
<evidence type="ECO:0000259" key="17">
    <source>
        <dbReference type="PROSITE" id="PS51041"/>
    </source>
</evidence>
<evidence type="ECO:0000256" key="12">
    <source>
        <dbReference type="PROSITE-ProRule" id="PRU00076"/>
    </source>
</evidence>
<evidence type="ECO:0000313" key="19">
    <source>
        <dbReference type="RefSeq" id="XP_015271977.1"/>
    </source>
</evidence>
<feature type="domain" description="EMI" evidence="17">
    <location>
        <begin position="23"/>
        <end position="101"/>
    </location>
</feature>
<dbReference type="InterPro" id="IPR000742">
    <property type="entry name" value="EGF"/>
</dbReference>
<evidence type="ECO:0000256" key="2">
    <source>
        <dbReference type="ARBA" id="ARBA00022475"/>
    </source>
</evidence>
<reference evidence="19" key="1">
    <citation type="submission" date="2025-08" db="UniProtKB">
        <authorList>
            <consortium name="RefSeq"/>
        </authorList>
    </citation>
    <scope>IDENTIFICATION</scope>
</reference>
<organism evidence="18 19">
    <name type="scientific">Gekko japonicus</name>
    <name type="common">Schlegel's Japanese gecko</name>
    <dbReference type="NCBI Taxonomy" id="146911"/>
    <lineage>
        <taxon>Eukaryota</taxon>
        <taxon>Metazoa</taxon>
        <taxon>Chordata</taxon>
        <taxon>Craniata</taxon>
        <taxon>Vertebrata</taxon>
        <taxon>Euteleostomi</taxon>
        <taxon>Lepidosauria</taxon>
        <taxon>Squamata</taxon>
        <taxon>Bifurcata</taxon>
        <taxon>Gekkota</taxon>
        <taxon>Gekkonidae</taxon>
        <taxon>Gekkoninae</taxon>
        <taxon>Gekko</taxon>
    </lineage>
</organism>
<keyword evidence="10" id="KW-0325">Glycoprotein</keyword>
<feature type="signal peptide" evidence="15">
    <location>
        <begin position="1"/>
        <end position="19"/>
    </location>
</feature>
<dbReference type="PANTHER" id="PTHR24052">
    <property type="entry name" value="DELTA-RELATED"/>
    <property type="match status" value="1"/>
</dbReference>
<dbReference type="Gene3D" id="2.170.300.10">
    <property type="entry name" value="Tie2 ligand-binding domain superfamily"/>
    <property type="match status" value="4"/>
</dbReference>
<keyword evidence="2" id="KW-1003">Cell membrane</keyword>
<comment type="caution">
    <text evidence="12">Lacks conserved residue(s) required for the propagation of feature annotation.</text>
</comment>
<sequence>MKRCTVLWLWMQLDWGALLSPNDPNVCSHWESFTTPSKESYVQPFAQVFEEPCNRMWPFAKTCIQHRVLYKAAYRQGVKVDYRRRHRCCRGYYERADLCVPRCTQECVHGRCVAPDQCQCEQGWRGADCSSDCSKLFWGPDCKSSCTCVNGGTCDPLTGACTCPPGYRGPLCQEPCAPGMYGQECLLGCHCENAASCDRVTGACLCPPGFTGPHCEVPCLNGSSGVWCHADCVCQNGGICHPSNSSNCACPPGWMGAICSVPCPERRFGSSCQGECLCHNGGQCDLVSGQCQCTAGYIGERCREECPIGKYGQDCSQTCDCANGGHCFHINGGCLCEAGYYGSRCEERKCPAGLYGLTCLRPCPCDPRHTQSCHPLTGECTCKPGRAGLSCNETCPHGYHGAGCREPCLCLNGGTCDSETGLCLCAAGYTDEHCSRPCPSDTYGANCSLRCACRNAFACSPVDGACACKEGWHGVDCSAPCPAGTWGAGCNGSCQCANAAACSPVSGVCSCGPGWHGSRCEEPCPDGSHGLGCSQKCACQNADGCDPGTGQCRCLPGWTGPHCSQRCAAGRWGLRCLQTCTCKNGAICSPQDGSCDCPPGFRGPQCQRRKGRCLNRGCPLVGRMCRHGLAPSAETPCEARPRLRTDPPGVVCTGCPLGFFGDNCTHQCQCQNEAQCHPETGRCLCLSGFTGARCETRTENPDHPFAMVPAPPTGYSGTLGAVIGIGVMAALLVAVLALFLYYRHWQKGKESQHLSVAYTTGRTDTSEYAVPDIPPSYTHYYSNPSYHTLSPCAPSLPVPSIPEQPPPSKLASGQLFSSAKSLERDWPGLYGGVDCNATLPADWKHQGSTPALSHRGLGGSQIDRSYSYTNGLGKYHHRECVREEPLCRSDSSLSSENPYATIKDLPVLAGKPSEGGYMEMRAPARRELSYAEIGLFEASAQSLEEEEEGENGLLGAGGPSQATPDVPPNHYDSPKNSHIPSHYDVPPVRHYSPSPPRRRRDR</sequence>
<dbReference type="PROSITE" id="PS50026">
    <property type="entry name" value="EGF_3"/>
    <property type="match status" value="8"/>
</dbReference>
<feature type="domain" description="EGF-like" evidence="16">
    <location>
        <begin position="405"/>
        <end position="435"/>
    </location>
</feature>
<feature type="disulfide bond" evidence="12">
    <location>
        <begin position="685"/>
        <end position="694"/>
    </location>
</feature>
<name>A0ABM1KE40_GEKJA</name>
<dbReference type="SMART" id="SM00180">
    <property type="entry name" value="EGF_Lam"/>
    <property type="match status" value="10"/>
</dbReference>
<evidence type="ECO:0000256" key="6">
    <source>
        <dbReference type="ARBA" id="ARBA00022737"/>
    </source>
</evidence>
<accession>A0ABM1KE40</accession>
<evidence type="ECO:0000256" key="10">
    <source>
        <dbReference type="ARBA" id="ARBA00023180"/>
    </source>
</evidence>
<feature type="disulfide bond" evidence="12">
    <location>
        <begin position="206"/>
        <end position="215"/>
    </location>
</feature>
<gene>
    <name evidence="19" type="primary">PEAR1</name>
</gene>
<keyword evidence="6" id="KW-0677">Repeat</keyword>
<dbReference type="InterPro" id="IPR052485">
    <property type="entry name" value="MEGF_diff_regulators"/>
</dbReference>
<evidence type="ECO:0000256" key="1">
    <source>
        <dbReference type="ARBA" id="ARBA00004162"/>
    </source>
</evidence>
<dbReference type="Pfam" id="PF23301">
    <property type="entry name" value="EGF_PEAR1L"/>
    <property type="match status" value="1"/>
</dbReference>
<keyword evidence="7 14" id="KW-1133">Transmembrane helix</keyword>
<comment type="similarity">
    <text evidence="11">Belongs to the MEGF family.</text>
</comment>
<feature type="domain" description="EGF-like" evidence="16">
    <location>
        <begin position="138"/>
        <end position="173"/>
    </location>
</feature>
<feature type="domain" description="EGF-like" evidence="16">
    <location>
        <begin position="181"/>
        <end position="216"/>
    </location>
</feature>
<dbReference type="Pfam" id="PF12661">
    <property type="entry name" value="hEGF"/>
    <property type="match status" value="4"/>
</dbReference>
<feature type="disulfide bond" evidence="12">
    <location>
        <begin position="425"/>
        <end position="434"/>
    </location>
</feature>
<dbReference type="Gene3D" id="2.10.25.10">
    <property type="entry name" value="Laminin"/>
    <property type="match status" value="1"/>
</dbReference>
<evidence type="ECO:0000256" key="11">
    <source>
        <dbReference type="ARBA" id="ARBA00038377"/>
    </source>
</evidence>
<feature type="domain" description="EGF-like" evidence="16">
    <location>
        <begin position="577"/>
        <end position="607"/>
    </location>
</feature>
<dbReference type="GeneID" id="107114886"/>
<evidence type="ECO:0000256" key="13">
    <source>
        <dbReference type="SAM" id="MobiDB-lite"/>
    </source>
</evidence>
<feature type="disulfide bond" evidence="12">
    <location>
        <begin position="163"/>
        <end position="172"/>
    </location>
</feature>
<evidence type="ECO:0000256" key="4">
    <source>
        <dbReference type="ARBA" id="ARBA00022692"/>
    </source>
</evidence>